<evidence type="ECO:0000256" key="6">
    <source>
        <dbReference type="ARBA" id="ARBA00023136"/>
    </source>
</evidence>
<evidence type="ECO:0000259" key="8">
    <source>
        <dbReference type="PROSITE" id="PS50928"/>
    </source>
</evidence>
<dbReference type="Proteomes" id="UP001596989">
    <property type="component" value="Unassembled WGS sequence"/>
</dbReference>
<feature type="transmembrane region" description="Helical" evidence="7">
    <location>
        <begin position="210"/>
        <end position="230"/>
    </location>
</feature>
<evidence type="ECO:0000256" key="1">
    <source>
        <dbReference type="ARBA" id="ARBA00004651"/>
    </source>
</evidence>
<dbReference type="PANTHER" id="PTHR43227">
    <property type="entry name" value="BLL4140 PROTEIN"/>
    <property type="match status" value="1"/>
</dbReference>
<keyword evidence="5 7" id="KW-1133">Transmembrane helix</keyword>
<keyword evidence="3" id="KW-1003">Cell membrane</keyword>
<dbReference type="RefSeq" id="WP_377563918.1">
    <property type="nucleotide sequence ID" value="NZ_JBHTJZ010000011.1"/>
</dbReference>
<evidence type="ECO:0000313" key="9">
    <source>
        <dbReference type="EMBL" id="MFD0959687.1"/>
    </source>
</evidence>
<name>A0ABW3HQA0_9BACL</name>
<feature type="transmembrane region" description="Helical" evidence="7">
    <location>
        <begin position="123"/>
        <end position="143"/>
    </location>
</feature>
<feature type="domain" description="ABC transmembrane type-1" evidence="8">
    <location>
        <begin position="77"/>
        <end position="291"/>
    </location>
</feature>
<dbReference type="PANTHER" id="PTHR43227:SF11">
    <property type="entry name" value="BLL4140 PROTEIN"/>
    <property type="match status" value="1"/>
</dbReference>
<feature type="transmembrane region" description="Helical" evidence="7">
    <location>
        <begin position="20"/>
        <end position="44"/>
    </location>
</feature>
<organism evidence="9 10">
    <name type="scientific">Paenibacillus chungangensis</name>
    <dbReference type="NCBI Taxonomy" id="696535"/>
    <lineage>
        <taxon>Bacteria</taxon>
        <taxon>Bacillati</taxon>
        <taxon>Bacillota</taxon>
        <taxon>Bacilli</taxon>
        <taxon>Bacillales</taxon>
        <taxon>Paenibacillaceae</taxon>
        <taxon>Paenibacillus</taxon>
    </lineage>
</organism>
<dbReference type="PROSITE" id="PS50928">
    <property type="entry name" value="ABC_TM1"/>
    <property type="match status" value="1"/>
</dbReference>
<gene>
    <name evidence="9" type="ORF">ACFQ2I_09820</name>
</gene>
<keyword evidence="2 7" id="KW-0813">Transport</keyword>
<evidence type="ECO:0000313" key="10">
    <source>
        <dbReference type="Proteomes" id="UP001596989"/>
    </source>
</evidence>
<protein>
    <submittedName>
        <fullName evidence="9">ABC transporter permease</fullName>
    </submittedName>
</protein>
<evidence type="ECO:0000256" key="5">
    <source>
        <dbReference type="ARBA" id="ARBA00022989"/>
    </source>
</evidence>
<dbReference type="Pfam" id="PF00528">
    <property type="entry name" value="BPD_transp_1"/>
    <property type="match status" value="1"/>
</dbReference>
<dbReference type="InterPro" id="IPR050809">
    <property type="entry name" value="UgpAE/MalFG_permease"/>
</dbReference>
<evidence type="ECO:0000256" key="4">
    <source>
        <dbReference type="ARBA" id="ARBA00022692"/>
    </source>
</evidence>
<evidence type="ECO:0000256" key="7">
    <source>
        <dbReference type="RuleBase" id="RU363032"/>
    </source>
</evidence>
<keyword evidence="6 7" id="KW-0472">Membrane</keyword>
<feature type="transmembrane region" description="Helical" evidence="7">
    <location>
        <begin position="270"/>
        <end position="294"/>
    </location>
</feature>
<keyword evidence="4 7" id="KW-0812">Transmembrane</keyword>
<dbReference type="InterPro" id="IPR035906">
    <property type="entry name" value="MetI-like_sf"/>
</dbReference>
<dbReference type="SUPFAM" id="SSF161098">
    <property type="entry name" value="MetI-like"/>
    <property type="match status" value="1"/>
</dbReference>
<evidence type="ECO:0000256" key="3">
    <source>
        <dbReference type="ARBA" id="ARBA00022475"/>
    </source>
</evidence>
<feature type="transmembrane region" description="Helical" evidence="7">
    <location>
        <begin position="163"/>
        <end position="189"/>
    </location>
</feature>
<comment type="similarity">
    <text evidence="7">Belongs to the binding-protein-dependent transport system permease family.</text>
</comment>
<keyword evidence="10" id="KW-1185">Reference proteome</keyword>
<dbReference type="InterPro" id="IPR000515">
    <property type="entry name" value="MetI-like"/>
</dbReference>
<dbReference type="CDD" id="cd06261">
    <property type="entry name" value="TM_PBP2"/>
    <property type="match status" value="1"/>
</dbReference>
<dbReference type="Gene3D" id="1.10.3720.10">
    <property type="entry name" value="MetI-like"/>
    <property type="match status" value="1"/>
</dbReference>
<reference evidence="10" key="1">
    <citation type="journal article" date="2019" name="Int. J. Syst. Evol. Microbiol.">
        <title>The Global Catalogue of Microorganisms (GCM) 10K type strain sequencing project: providing services to taxonomists for standard genome sequencing and annotation.</title>
        <authorList>
            <consortium name="The Broad Institute Genomics Platform"/>
            <consortium name="The Broad Institute Genome Sequencing Center for Infectious Disease"/>
            <person name="Wu L."/>
            <person name="Ma J."/>
        </authorList>
    </citation>
    <scope>NUCLEOTIDE SEQUENCE [LARGE SCALE GENOMIC DNA]</scope>
    <source>
        <strain evidence="10">CCUG 59129</strain>
    </source>
</reference>
<evidence type="ECO:0000256" key="2">
    <source>
        <dbReference type="ARBA" id="ARBA00022448"/>
    </source>
</evidence>
<dbReference type="EMBL" id="JBHTJZ010000011">
    <property type="protein sequence ID" value="MFD0959687.1"/>
    <property type="molecule type" value="Genomic_DNA"/>
</dbReference>
<proteinExistence type="inferred from homology"/>
<comment type="subcellular location">
    <subcellularLocation>
        <location evidence="1 7">Cell membrane</location>
        <topology evidence="1 7">Multi-pass membrane protein</topology>
    </subcellularLocation>
</comment>
<comment type="caution">
    <text evidence="9">The sequence shown here is derived from an EMBL/GenBank/DDBJ whole genome shotgun (WGS) entry which is preliminary data.</text>
</comment>
<accession>A0ABW3HQA0</accession>
<sequence length="304" mass="34819">MVNRSKLITDDFRKHKIIYFMAVPVLLYYIIFHYIPIYGVVIAFKDFSPMRGVLGSSWVGFEHFQDFINGIYFWRLIRNTLLISLYSIVFGFPAPILLALMLNELRQKFFKRVVQSVSYVPHFISLMIVCGMMLEFTTLNGIVNDIVSFFGGERIAFMQDPNWFRTIFVSSGIWQEVGWGSIIYLAALSGINPQLYEAAKVDGAGRIRRIWSITIPGILPTIIIMLILRIGNVMEVGFEKIILLYNGSIYETADVIGTYVYRRGILEMDFSFSAAVGLFNSVINFMLLILANWLSRRSSGSSLW</sequence>
<feature type="transmembrane region" description="Helical" evidence="7">
    <location>
        <begin position="81"/>
        <end position="102"/>
    </location>
</feature>